<dbReference type="InterPro" id="IPR001753">
    <property type="entry name" value="Enoyl-CoA_hydra/iso"/>
</dbReference>
<dbReference type="GO" id="GO:0016829">
    <property type="term" value="F:lyase activity"/>
    <property type="evidence" value="ECO:0007669"/>
    <property type="project" value="UniProtKB-KW"/>
</dbReference>
<protein>
    <submittedName>
        <fullName evidence="4">3-hydroxybutyryl-CoA dehydratase</fullName>
    </submittedName>
</protein>
<dbReference type="InterPro" id="IPR018376">
    <property type="entry name" value="Enoyl-CoA_hyd/isom_CS"/>
</dbReference>
<dbReference type="PANTHER" id="PTHR11941:SF54">
    <property type="entry name" value="ENOYL-COA HYDRATASE, MITOCHONDRIAL"/>
    <property type="match status" value="1"/>
</dbReference>
<sequence length="241" mass="25952">MNRPRQKNAVTLAMWQDLGRIFRQLGDDPQVRAILLTGAGGTFSAGADIAEFDKVRATVKQGEDYEVAVDACCDAIAASPKPTIAVINGFCMGGACNLAMSCDFRFAHPEAMFAIPAARLSIVYGVRGTQRLLSLVGVANAKRILYSAQRFKADEGQRIGFVDRVSADPMRAAQSFAAVMANNAPLTISGTKFLLNGLTMGLGVLTDQSVDKVIKRAVASEDYRNARQAFVEKRVPEFVGK</sequence>
<name>A0A254T8C9_9BURK</name>
<gene>
    <name evidence="4" type="ORF">AYR66_03445</name>
</gene>
<dbReference type="PROSITE" id="PS00166">
    <property type="entry name" value="ENOYL_COA_HYDRATASE"/>
    <property type="match status" value="1"/>
</dbReference>
<dbReference type="Proteomes" id="UP000197535">
    <property type="component" value="Unassembled WGS sequence"/>
</dbReference>
<evidence type="ECO:0000256" key="3">
    <source>
        <dbReference type="RuleBase" id="RU003707"/>
    </source>
</evidence>
<dbReference type="Pfam" id="PF00378">
    <property type="entry name" value="ECH_1"/>
    <property type="match status" value="1"/>
</dbReference>
<accession>A0A254T8C9</accession>
<keyword evidence="2" id="KW-0456">Lyase</keyword>
<evidence type="ECO:0000256" key="1">
    <source>
        <dbReference type="ARBA" id="ARBA00005254"/>
    </source>
</evidence>
<keyword evidence="5" id="KW-1185">Reference proteome</keyword>
<dbReference type="InterPro" id="IPR029045">
    <property type="entry name" value="ClpP/crotonase-like_dom_sf"/>
</dbReference>
<dbReference type="SUPFAM" id="SSF52096">
    <property type="entry name" value="ClpP/crotonase"/>
    <property type="match status" value="1"/>
</dbReference>
<dbReference type="Gene3D" id="1.10.12.10">
    <property type="entry name" value="Lyase 2-enoyl-coa Hydratase, Chain A, domain 2"/>
    <property type="match status" value="1"/>
</dbReference>
<comment type="caution">
    <text evidence="4">The sequence shown here is derived from an EMBL/GenBank/DDBJ whole genome shotgun (WGS) entry which is preliminary data.</text>
</comment>
<evidence type="ECO:0000256" key="2">
    <source>
        <dbReference type="ARBA" id="ARBA00023239"/>
    </source>
</evidence>
<dbReference type="EMBL" id="LSTO01000002">
    <property type="protein sequence ID" value="OWW18835.1"/>
    <property type="molecule type" value="Genomic_DNA"/>
</dbReference>
<dbReference type="GO" id="GO:0006635">
    <property type="term" value="P:fatty acid beta-oxidation"/>
    <property type="evidence" value="ECO:0007669"/>
    <property type="project" value="TreeGrafter"/>
</dbReference>
<proteinExistence type="inferred from homology"/>
<evidence type="ECO:0000313" key="4">
    <source>
        <dbReference type="EMBL" id="OWW18835.1"/>
    </source>
</evidence>
<dbReference type="InterPro" id="IPR014748">
    <property type="entry name" value="Enoyl-CoA_hydra_C"/>
</dbReference>
<reference evidence="4 5" key="1">
    <citation type="submission" date="2016-02" db="EMBL/GenBank/DDBJ databases">
        <authorList>
            <person name="Wen L."/>
            <person name="He K."/>
            <person name="Yang H."/>
        </authorList>
    </citation>
    <scope>NUCLEOTIDE SEQUENCE [LARGE SCALE GENOMIC DNA]</scope>
    <source>
        <strain evidence="4 5">TSA40</strain>
    </source>
</reference>
<evidence type="ECO:0000313" key="5">
    <source>
        <dbReference type="Proteomes" id="UP000197535"/>
    </source>
</evidence>
<dbReference type="PANTHER" id="PTHR11941">
    <property type="entry name" value="ENOYL-COA HYDRATASE-RELATED"/>
    <property type="match status" value="1"/>
</dbReference>
<dbReference type="CDD" id="cd06558">
    <property type="entry name" value="crotonase-like"/>
    <property type="match status" value="1"/>
</dbReference>
<dbReference type="Gene3D" id="3.90.226.10">
    <property type="entry name" value="2-enoyl-CoA Hydratase, Chain A, domain 1"/>
    <property type="match status" value="1"/>
</dbReference>
<organism evidence="4 5">
    <name type="scientific">Noviherbaspirillum denitrificans</name>
    <dbReference type="NCBI Taxonomy" id="1968433"/>
    <lineage>
        <taxon>Bacteria</taxon>
        <taxon>Pseudomonadati</taxon>
        <taxon>Pseudomonadota</taxon>
        <taxon>Betaproteobacteria</taxon>
        <taxon>Burkholderiales</taxon>
        <taxon>Oxalobacteraceae</taxon>
        <taxon>Noviherbaspirillum</taxon>
    </lineage>
</organism>
<comment type="similarity">
    <text evidence="1 3">Belongs to the enoyl-CoA hydratase/isomerase family.</text>
</comment>
<dbReference type="AlphaFoldDB" id="A0A254T8C9"/>